<accession>V6LM18</accession>
<dbReference type="KEGG" id="ssao:94296174"/>
<reference evidence="2 3" key="1">
    <citation type="journal article" date="2014" name="PLoS Genet.">
        <title>The Genome of Spironucleus salmonicida Highlights a Fish Pathogen Adapted to Fluctuating Environments.</title>
        <authorList>
            <person name="Xu F."/>
            <person name="Jerlstrom-Hultqvist J."/>
            <person name="Einarsson E."/>
            <person name="Astvaldsson A."/>
            <person name="Svard S.G."/>
            <person name="Andersson J.O."/>
        </authorList>
    </citation>
    <scope>NUCLEOTIDE SEQUENCE</scope>
    <source>
        <strain evidence="3">ATCC 50377</strain>
    </source>
</reference>
<dbReference type="Proteomes" id="UP000018208">
    <property type="component" value="Unassembled WGS sequence"/>
</dbReference>
<name>V6LM18_9EUKA</name>
<organism evidence="2">
    <name type="scientific">Spironucleus salmonicida</name>
    <dbReference type="NCBI Taxonomy" id="348837"/>
    <lineage>
        <taxon>Eukaryota</taxon>
        <taxon>Metamonada</taxon>
        <taxon>Diplomonadida</taxon>
        <taxon>Hexamitidae</taxon>
        <taxon>Hexamitinae</taxon>
        <taxon>Spironucleus</taxon>
    </lineage>
</organism>
<keyword evidence="1" id="KW-0812">Transmembrane</keyword>
<dbReference type="VEuPathDB" id="GiardiaDB:SS50377_22151"/>
<proteinExistence type="predicted"/>
<evidence type="ECO:0000256" key="1">
    <source>
        <dbReference type="SAM" id="Phobius"/>
    </source>
</evidence>
<evidence type="ECO:0008006" key="5">
    <source>
        <dbReference type="Google" id="ProtNLM"/>
    </source>
</evidence>
<dbReference type="EMBL" id="AUWU02000002">
    <property type="protein sequence ID" value="KAH0576587.1"/>
    <property type="molecule type" value="Genomic_DNA"/>
</dbReference>
<gene>
    <name evidence="3" type="ORF">SS50377_22151</name>
    <name evidence="2" type="ORF">SS50377_jh012</name>
</gene>
<protein>
    <recommendedName>
        <fullName evidence="5">Transmembrane protein</fullName>
    </recommendedName>
</protein>
<evidence type="ECO:0000313" key="2">
    <source>
        <dbReference type="EMBL" id="EST45690.1"/>
    </source>
</evidence>
<dbReference type="GeneID" id="94296174"/>
<feature type="transmembrane region" description="Helical" evidence="1">
    <location>
        <begin position="174"/>
        <end position="193"/>
    </location>
</feature>
<keyword evidence="1" id="KW-0472">Membrane</keyword>
<keyword evidence="4" id="KW-1185">Reference proteome</keyword>
<sequence>MDKQLIFSGLLHRRSQHRKVWHLRGILIYLNQKDEIFIEIVKQIQSQSFSIQDILDISIFQLNGFLICVNIHLEELVITFGVKDHTQLETFYSIIVCVYFSNLNDNVLQNIFRLSIVSLMDDTEYLLQKFELFIPRIGFDSMITKCNLIQVITQYLMTQIQVHYNIQQLFTQQIFLAIFILFKILFQIIIFAFSDDDINPGIQLLADRDIELSQLKEIIFINNDQIVNVYKYDNQFAVKINVILLPNILLLLCQQYNVSNILEYIQLKNQYYLTVSLNLYDILNWVQFSKEISAEKLTLIEDIKKTILSSYQQDYGLQYLFQEKIIDKIVIQIKYIFKFSFVSINVLDNSIYSEVLHQFLFLPDPSKNINLYLNEEYACGTYIITENGIQYKQGQQQLIYVIASIFQDIYEECKIFIKLVNTIDNPQYNFKYVLYLDGNQQHYQICVSFYLQEIFTIELSALLLDRKEDYQFRLSSISSISNFIDYHSLNKVSIQNQRVSFTQLNVIKNIDSRLSFFKRISYQQSVDQKNHDIQDFGVQFKQLAILQLKDVLQVQNIKCNIKKINYLCYHHVLSNNIYDAQIASLKDRIQIVINTQSINIMKTKEMLNYIQLFQSQKLFKFLIAFYRVKLKNIFLSIYTGKLYVETDDTIYLNYIKVDEYGKIKLVKSLFNLV</sequence>
<dbReference type="RefSeq" id="XP_067767360.1">
    <property type="nucleotide sequence ID" value="XM_067906043.1"/>
</dbReference>
<evidence type="ECO:0000313" key="4">
    <source>
        <dbReference type="Proteomes" id="UP000018208"/>
    </source>
</evidence>
<keyword evidence="1" id="KW-1133">Transmembrane helix</keyword>
<reference evidence="3" key="2">
    <citation type="submission" date="2020-12" db="EMBL/GenBank/DDBJ databases">
        <title>New Spironucleus salmonicida genome in near-complete chromosomes.</title>
        <authorList>
            <person name="Xu F."/>
            <person name="Kurt Z."/>
            <person name="Jimenez-Gonzalez A."/>
            <person name="Astvaldsson A."/>
            <person name="Andersson J.O."/>
            <person name="Svard S.G."/>
        </authorList>
    </citation>
    <scope>NUCLEOTIDE SEQUENCE</scope>
    <source>
        <strain evidence="3">ATCC 50377</strain>
    </source>
</reference>
<dbReference type="AlphaFoldDB" id="V6LM18"/>
<evidence type="ECO:0000313" key="3">
    <source>
        <dbReference type="EMBL" id="KAH0576587.1"/>
    </source>
</evidence>
<dbReference type="EMBL" id="KI546089">
    <property type="protein sequence ID" value="EST45690.1"/>
    <property type="molecule type" value="Genomic_DNA"/>
</dbReference>